<dbReference type="InterPro" id="IPR011333">
    <property type="entry name" value="SKP1/BTB/POZ_sf"/>
</dbReference>
<evidence type="ECO:0000259" key="1">
    <source>
        <dbReference type="PROSITE" id="PS50097"/>
    </source>
</evidence>
<sequence length="361" mass="40567">MDEPVAKKRKVDGVDKDNSPIIFSTPGLKPDTLLVVLGQEFHVHSLLLKLHSAFFRKFLDSPDKTICSASTGSVENAAPRAPSSFTFSGLPGGSPIYEWVTKIDEDGTWQLVSKSPNNEPYDQYPHTGVPEVEISAFHNLLCAIYTRPYIIAGAAELLKMVELADYYCVLPILSRTLDGVMMNSPDFVAEIPDDPNGLFIAAAKLRNLSLFRESLVWVVGHYENPAFYDLPEGQLKLIAGFVYGRISTQATIVSQHILSDFSRRYEEDWNSNLDYTYISPIGSYVSGMSVNLPGYFKKLHEANPELSENCTEIGLLFENRLKLDTFNGKHRQCGRDGAEEHFLCAYIEDEYIPWNMDDSDW</sequence>
<dbReference type="InterPro" id="IPR000210">
    <property type="entry name" value="BTB/POZ_dom"/>
</dbReference>
<protein>
    <recommendedName>
        <fullName evidence="1">BTB domain-containing protein</fullName>
    </recommendedName>
</protein>
<dbReference type="PROSITE" id="PS50097">
    <property type="entry name" value="BTB"/>
    <property type="match status" value="1"/>
</dbReference>
<reference evidence="2" key="1">
    <citation type="submission" date="2023-06" db="EMBL/GenBank/DDBJ databases">
        <title>Draft genome of Marssonina rosae.</title>
        <authorList>
            <person name="Cheng Q."/>
        </authorList>
    </citation>
    <scope>NUCLEOTIDE SEQUENCE</scope>
    <source>
        <strain evidence="2">R4</strain>
    </source>
</reference>
<evidence type="ECO:0000313" key="3">
    <source>
        <dbReference type="Proteomes" id="UP001285354"/>
    </source>
</evidence>
<organism evidence="2 3">
    <name type="scientific">Diplocarpon rosae</name>
    <dbReference type="NCBI Taxonomy" id="946125"/>
    <lineage>
        <taxon>Eukaryota</taxon>
        <taxon>Fungi</taxon>
        <taxon>Dikarya</taxon>
        <taxon>Ascomycota</taxon>
        <taxon>Pezizomycotina</taxon>
        <taxon>Leotiomycetes</taxon>
        <taxon>Helotiales</taxon>
        <taxon>Drepanopezizaceae</taxon>
        <taxon>Diplocarpon</taxon>
    </lineage>
</organism>
<evidence type="ECO:0000313" key="2">
    <source>
        <dbReference type="EMBL" id="KAK2625513.1"/>
    </source>
</evidence>
<dbReference type="AlphaFoldDB" id="A0AAD9SYK1"/>
<gene>
    <name evidence="2" type="ORF">QTJ16_004825</name>
</gene>
<dbReference type="SUPFAM" id="SSF54695">
    <property type="entry name" value="POZ domain"/>
    <property type="match status" value="1"/>
</dbReference>
<dbReference type="Gene3D" id="3.30.710.10">
    <property type="entry name" value="Potassium Channel Kv1.1, Chain A"/>
    <property type="match status" value="1"/>
</dbReference>
<accession>A0AAD9SYK1</accession>
<proteinExistence type="predicted"/>
<feature type="domain" description="BTB" evidence="1">
    <location>
        <begin position="30"/>
        <end position="61"/>
    </location>
</feature>
<name>A0AAD9SYK1_9HELO</name>
<dbReference type="Proteomes" id="UP001285354">
    <property type="component" value="Unassembled WGS sequence"/>
</dbReference>
<comment type="caution">
    <text evidence="2">The sequence shown here is derived from an EMBL/GenBank/DDBJ whole genome shotgun (WGS) entry which is preliminary data.</text>
</comment>
<keyword evidence="3" id="KW-1185">Reference proteome</keyword>
<dbReference type="EMBL" id="JAUBYV010000007">
    <property type="protein sequence ID" value="KAK2625513.1"/>
    <property type="molecule type" value="Genomic_DNA"/>
</dbReference>